<proteinExistence type="predicted"/>
<dbReference type="EMBL" id="JALHLF010000151">
    <property type="protein sequence ID" value="MCJ2184812.1"/>
    <property type="molecule type" value="Genomic_DNA"/>
</dbReference>
<name>A0ABT0BIB5_9SPHN</name>
<protein>
    <submittedName>
        <fullName evidence="2">Helix-turn-helix domain-containing protein</fullName>
    </submittedName>
</protein>
<evidence type="ECO:0000313" key="3">
    <source>
        <dbReference type="Proteomes" id="UP001162881"/>
    </source>
</evidence>
<dbReference type="Pfam" id="PF12728">
    <property type="entry name" value="HTH_17"/>
    <property type="match status" value="1"/>
</dbReference>
<dbReference type="Proteomes" id="UP001162881">
    <property type="component" value="Unassembled WGS sequence"/>
</dbReference>
<dbReference type="NCBIfam" id="TIGR01764">
    <property type="entry name" value="excise"/>
    <property type="match status" value="1"/>
</dbReference>
<feature type="non-terminal residue" evidence="2">
    <location>
        <position position="1"/>
    </location>
</feature>
<sequence>SRSHLATRPRPDAYTHMEPLAISINETAKALGVGRSSVYALIKSGSLDAIKIGRRTLLTTESIKRLAQSRTVI</sequence>
<keyword evidence="3" id="KW-1185">Reference proteome</keyword>
<dbReference type="InterPro" id="IPR041657">
    <property type="entry name" value="HTH_17"/>
</dbReference>
<gene>
    <name evidence="2" type="ORF">MTR62_19260</name>
</gene>
<comment type="caution">
    <text evidence="2">The sequence shown here is derived from an EMBL/GenBank/DDBJ whole genome shotgun (WGS) entry which is preliminary data.</text>
</comment>
<dbReference type="RefSeq" id="WP_244023995.1">
    <property type="nucleotide sequence ID" value="NZ_JALHLF010000151.1"/>
</dbReference>
<dbReference type="InterPro" id="IPR010093">
    <property type="entry name" value="SinI_DNA-bd"/>
</dbReference>
<feature type="domain" description="Helix-turn-helix" evidence="1">
    <location>
        <begin position="23"/>
        <end position="70"/>
    </location>
</feature>
<reference evidence="2" key="1">
    <citation type="submission" date="2022-03" db="EMBL/GenBank/DDBJ databases">
        <title>Identification of a novel bacterium isolated from mangrove sediments.</title>
        <authorList>
            <person name="Pan X."/>
        </authorList>
    </citation>
    <scope>NUCLEOTIDE SEQUENCE</scope>
    <source>
        <strain evidence="2">B1949</strain>
    </source>
</reference>
<evidence type="ECO:0000313" key="2">
    <source>
        <dbReference type="EMBL" id="MCJ2184812.1"/>
    </source>
</evidence>
<organism evidence="2 3">
    <name type="scientific">Novosphingobium organovorum</name>
    <dbReference type="NCBI Taxonomy" id="2930092"/>
    <lineage>
        <taxon>Bacteria</taxon>
        <taxon>Pseudomonadati</taxon>
        <taxon>Pseudomonadota</taxon>
        <taxon>Alphaproteobacteria</taxon>
        <taxon>Sphingomonadales</taxon>
        <taxon>Sphingomonadaceae</taxon>
        <taxon>Novosphingobium</taxon>
    </lineage>
</organism>
<accession>A0ABT0BIB5</accession>
<evidence type="ECO:0000259" key="1">
    <source>
        <dbReference type="Pfam" id="PF12728"/>
    </source>
</evidence>